<gene>
    <name evidence="1" type="ORF">MSZNOR_4192</name>
</gene>
<reference evidence="1 2" key="1">
    <citation type="submission" date="2023-03" db="EMBL/GenBank/DDBJ databases">
        <authorList>
            <person name="Pearce D."/>
        </authorList>
    </citation>
    <scope>NUCLEOTIDE SEQUENCE [LARGE SCALE GENOMIC DNA]</scope>
    <source>
        <strain evidence="1">Msz</strain>
    </source>
</reference>
<protein>
    <recommendedName>
        <fullName evidence="3">Transposase</fullName>
    </recommendedName>
</protein>
<evidence type="ECO:0000313" key="1">
    <source>
        <dbReference type="EMBL" id="CAI8938570.1"/>
    </source>
</evidence>
<keyword evidence="2" id="KW-1185">Reference proteome</keyword>
<dbReference type="Proteomes" id="UP001162030">
    <property type="component" value="Chromosome"/>
</dbReference>
<organism evidence="1 2">
    <name type="scientific">Methylocaldum szegediense</name>
    <dbReference type="NCBI Taxonomy" id="73780"/>
    <lineage>
        <taxon>Bacteria</taxon>
        <taxon>Pseudomonadati</taxon>
        <taxon>Pseudomonadota</taxon>
        <taxon>Gammaproteobacteria</taxon>
        <taxon>Methylococcales</taxon>
        <taxon>Methylococcaceae</taxon>
        <taxon>Methylocaldum</taxon>
    </lineage>
</organism>
<name>A0ABM9I7G9_9GAMM</name>
<accession>A0ABM9I7G9</accession>
<evidence type="ECO:0008006" key="3">
    <source>
        <dbReference type="Google" id="ProtNLM"/>
    </source>
</evidence>
<sequence length="57" mass="6745">MKLWCPLFPAYLNLSEVAYFGQKLGLKGDLSVKENLRLSLTQWLVFCLQAWWKPFRP</sequence>
<dbReference type="EMBL" id="OX458333">
    <property type="protein sequence ID" value="CAI8938570.1"/>
    <property type="molecule type" value="Genomic_DNA"/>
</dbReference>
<proteinExistence type="predicted"/>
<evidence type="ECO:0000313" key="2">
    <source>
        <dbReference type="Proteomes" id="UP001162030"/>
    </source>
</evidence>